<accession>A0AA97LTC7</accession>
<evidence type="ECO:0000313" key="1">
    <source>
        <dbReference type="EMBL" id="UOE17700.1"/>
    </source>
</evidence>
<dbReference type="KEGG" id="thao:NI17_012335"/>
<proteinExistence type="predicted"/>
<dbReference type="AlphaFoldDB" id="A0AA97LTC7"/>
<sequence length="131" mass="14059">MPLLNLTPHEVTVFADGTRVVRRYPAAARPVRVPVTRVCVGLVDGVPLVRQYYGRAALPEVCPGTWYIVSALVAAAHPERRDLLVPTDLVRAADGTVIGCRALDCHPGGEGVRRTVHDDGDADGTTEPWPG</sequence>
<evidence type="ECO:0000313" key="2">
    <source>
        <dbReference type="Proteomes" id="UP000265719"/>
    </source>
</evidence>
<dbReference type="EMBL" id="CP063196">
    <property type="protein sequence ID" value="UOE17700.1"/>
    <property type="molecule type" value="Genomic_DNA"/>
</dbReference>
<keyword evidence="2" id="KW-1185">Reference proteome</keyword>
<name>A0AA97LTC7_9ACTN</name>
<organism evidence="1 2">
    <name type="scientific">Thermobifida halotolerans</name>
    <dbReference type="NCBI Taxonomy" id="483545"/>
    <lineage>
        <taxon>Bacteria</taxon>
        <taxon>Bacillati</taxon>
        <taxon>Actinomycetota</taxon>
        <taxon>Actinomycetes</taxon>
        <taxon>Streptosporangiales</taxon>
        <taxon>Nocardiopsidaceae</taxon>
        <taxon>Thermobifida</taxon>
    </lineage>
</organism>
<gene>
    <name evidence="1" type="ORF">NI17_012335</name>
</gene>
<dbReference type="Proteomes" id="UP000265719">
    <property type="component" value="Chromosome"/>
</dbReference>
<dbReference type="RefSeq" id="WP_068692775.1">
    <property type="nucleotide sequence ID" value="NZ_CP063196.1"/>
</dbReference>
<reference evidence="1" key="1">
    <citation type="submission" date="2020-10" db="EMBL/GenBank/DDBJ databases">
        <title>De novo genome project of the cellulose decomposer Thermobifida halotolerans type strain.</title>
        <authorList>
            <person name="Nagy I."/>
            <person name="Horvath B."/>
            <person name="Kukolya J."/>
            <person name="Nagy I."/>
            <person name="Orsini M."/>
        </authorList>
    </citation>
    <scope>NUCLEOTIDE SEQUENCE</scope>
    <source>
        <strain evidence="1">DSM 44931</strain>
    </source>
</reference>
<protein>
    <submittedName>
        <fullName evidence="1">Uncharacterized protein</fullName>
    </submittedName>
</protein>